<gene>
    <name evidence="1" type="ORF">M5D96_004899</name>
</gene>
<organism evidence="1 2">
    <name type="scientific">Drosophila gunungcola</name>
    <name type="common">fruit fly</name>
    <dbReference type="NCBI Taxonomy" id="103775"/>
    <lineage>
        <taxon>Eukaryota</taxon>
        <taxon>Metazoa</taxon>
        <taxon>Ecdysozoa</taxon>
        <taxon>Arthropoda</taxon>
        <taxon>Hexapoda</taxon>
        <taxon>Insecta</taxon>
        <taxon>Pterygota</taxon>
        <taxon>Neoptera</taxon>
        <taxon>Endopterygota</taxon>
        <taxon>Diptera</taxon>
        <taxon>Brachycera</taxon>
        <taxon>Muscomorpha</taxon>
        <taxon>Ephydroidea</taxon>
        <taxon>Drosophilidae</taxon>
        <taxon>Drosophila</taxon>
        <taxon>Sophophora</taxon>
    </lineage>
</organism>
<name>A0A9Q0BT27_9MUSC</name>
<protein>
    <submittedName>
        <fullName evidence="1">Uncharacterized protein</fullName>
    </submittedName>
</protein>
<keyword evidence="2" id="KW-1185">Reference proteome</keyword>
<dbReference type="EMBL" id="JAMKOV010000002">
    <property type="protein sequence ID" value="KAI8043567.1"/>
    <property type="molecule type" value="Genomic_DNA"/>
</dbReference>
<evidence type="ECO:0000313" key="1">
    <source>
        <dbReference type="EMBL" id="KAI8043567.1"/>
    </source>
</evidence>
<evidence type="ECO:0000313" key="2">
    <source>
        <dbReference type="Proteomes" id="UP001059596"/>
    </source>
</evidence>
<accession>A0A9Q0BT27</accession>
<dbReference type="AlphaFoldDB" id="A0A9Q0BT27"/>
<dbReference type="Proteomes" id="UP001059596">
    <property type="component" value="Unassembled WGS sequence"/>
</dbReference>
<sequence length="47" mass="5541">MFANKMLKKFFILHLFSFERKLLCASFSSSSLSFFLLCLSFGFNFML</sequence>
<feature type="non-terminal residue" evidence="1">
    <location>
        <position position="47"/>
    </location>
</feature>
<reference evidence="1" key="1">
    <citation type="journal article" date="2023" name="Genome Biol. Evol.">
        <title>Long-read-based Genome Assembly of Drosophila gunungcola Reveals Fewer Chemosensory Genes in Flower-breeding Species.</title>
        <authorList>
            <person name="Negi A."/>
            <person name="Liao B.Y."/>
            <person name="Yeh S.D."/>
        </authorList>
    </citation>
    <scope>NUCLEOTIDE SEQUENCE</scope>
    <source>
        <strain evidence="1">Sukarami</strain>
    </source>
</reference>
<comment type="caution">
    <text evidence="1">The sequence shown here is derived from an EMBL/GenBank/DDBJ whole genome shotgun (WGS) entry which is preliminary data.</text>
</comment>
<proteinExistence type="predicted"/>